<dbReference type="RefSeq" id="WP_160375886.1">
    <property type="nucleotide sequence ID" value="NZ_WSTB01000010.1"/>
</dbReference>
<keyword evidence="5" id="KW-0732">Signal</keyword>
<dbReference type="NCBIfam" id="TIGR04057">
    <property type="entry name" value="SusC_RagA_signa"/>
    <property type="match status" value="1"/>
</dbReference>
<keyword evidence="4 8" id="KW-0812">Transmembrane</keyword>
<evidence type="ECO:0000256" key="6">
    <source>
        <dbReference type="ARBA" id="ARBA00023136"/>
    </source>
</evidence>
<evidence type="ECO:0000313" key="11">
    <source>
        <dbReference type="Proteomes" id="UP000471501"/>
    </source>
</evidence>
<evidence type="ECO:0000256" key="3">
    <source>
        <dbReference type="ARBA" id="ARBA00022452"/>
    </source>
</evidence>
<keyword evidence="7 8" id="KW-0998">Cell outer membrane</keyword>
<dbReference type="NCBIfam" id="TIGR04056">
    <property type="entry name" value="OMP_RagA_SusC"/>
    <property type="match status" value="1"/>
</dbReference>
<dbReference type="Gene3D" id="2.40.170.20">
    <property type="entry name" value="TonB-dependent receptor, beta-barrel domain"/>
    <property type="match status" value="1"/>
</dbReference>
<dbReference type="PANTHER" id="PTHR30069:SF29">
    <property type="entry name" value="HEMOGLOBIN AND HEMOGLOBIN-HAPTOGLOBIN-BINDING PROTEIN 1-RELATED"/>
    <property type="match status" value="1"/>
</dbReference>
<dbReference type="InterPro" id="IPR012910">
    <property type="entry name" value="Plug_dom"/>
</dbReference>
<feature type="domain" description="TonB-dependent receptor plug" evidence="9">
    <location>
        <begin position="126"/>
        <end position="259"/>
    </location>
</feature>
<dbReference type="Proteomes" id="UP000471501">
    <property type="component" value="Unassembled WGS sequence"/>
</dbReference>
<evidence type="ECO:0000313" key="10">
    <source>
        <dbReference type="EMBL" id="MWB95984.1"/>
    </source>
</evidence>
<evidence type="ECO:0000256" key="7">
    <source>
        <dbReference type="ARBA" id="ARBA00023237"/>
    </source>
</evidence>
<dbReference type="InterPro" id="IPR023997">
    <property type="entry name" value="TonB-dep_OMP_SusC/RagA_CS"/>
</dbReference>
<sequence>MKKLMTNFDHWRANHKAIPLILFLLLASNIMTAQVKITGVVSDDKGLSIPGANIAVVGAKKSVSTDFDGKYSIEAPANATISVSFIGYITKTINVNNGGTINVVLKLSAEDLREVLVNVGYRSQKRKDVTGAISSVTAKDFKDSQQVTVEQLLQGRAAGVVVTNNSGKPGGSVSVKIRGSASLGGSNEPLYIIDGVPVSGDATSQATGGTIVSGYIGTNTGSVTNSPLAFLNPNDIETMDILKDAASTAIYGSRASNGVVIITTKKGKKGTGKITYDTAFSVQDVTRLLKTMNLSQYAEQQNALAQYYGVAPREEFAVPSVLGDGTDWQDEIYRTALMTSHQLSFSGANDKTSYYVSGGYLTQDGVVIGSDFKRYTFKTNLESKIKDWLTMGVNITAGITNQNITIEGYSDGIIGTTILSTPDVAVRNLDGTYAGPPAGGSQGSWINPVASTLMNTNYLVQKNFQANFYTNVRLAKGLEYRFELNGSTSIQNFENFQPTYEWGAAVNKVNQLSERANTWYGINLSNRLSYRFATGKHNFTLMGVQEANDAHWFGNSQSISGLLSNDVHSINLGDQNTLVASEYKGSNALYSFLGSLNYDFDNKYYLQASIRADGSSNFAEDNRWGYFPAISASWKLSNEKFMEGTKDYIDNIKFRIGYGETGNQNIGGGLYASNIQTIKSALGNFFTAGNIANPDLTWQSAEDTNLGLEFSLFQSKLFATVDVYRKQSSGFLFVLPLPTYVTGLEQYQGGLSAPMVNLGSMRNQGIEATLKYSNNFSQNFSWDATVLFSKNNNELLSLVENFDLIKDVQVNGYTTKTVTKSEVGQPIGQFYGYETVGIIRTNEQLANAPIPFTGNKAVKSVLGDVEYVDQNQDGLIDEKDLTYIGNPQADFIYSFNNSFRYKNLDLSIFLQGSQGNKVMNLTGRAATKNQRLYENQLAEAADFWTPENVDAKYPRPDGGDGHPNIAISDRYVEDGSYLRISQLTFGYNLPSDVISKTKLSKLRFYASVQNLYTFTKYTGYDPEIGDYNQNALLSGIDSGRYPTNRTITLGMNVEF</sequence>
<dbReference type="SUPFAM" id="SSF56935">
    <property type="entry name" value="Porins"/>
    <property type="match status" value="1"/>
</dbReference>
<dbReference type="GO" id="GO:0009279">
    <property type="term" value="C:cell outer membrane"/>
    <property type="evidence" value="ECO:0007669"/>
    <property type="project" value="UniProtKB-SubCell"/>
</dbReference>
<dbReference type="InterPro" id="IPR037066">
    <property type="entry name" value="Plug_dom_sf"/>
</dbReference>
<name>A0A6I4NYC6_9FLAO</name>
<organism evidence="10 11">
    <name type="scientific">Flavobacterium hydrocarbonoxydans</name>
    <dbReference type="NCBI Taxonomy" id="2683249"/>
    <lineage>
        <taxon>Bacteria</taxon>
        <taxon>Pseudomonadati</taxon>
        <taxon>Bacteroidota</taxon>
        <taxon>Flavobacteriia</taxon>
        <taxon>Flavobacteriales</taxon>
        <taxon>Flavobacteriaceae</taxon>
        <taxon>Flavobacterium</taxon>
    </lineage>
</organism>
<reference evidence="10 11" key="1">
    <citation type="submission" date="2019-12" db="EMBL/GenBank/DDBJ databases">
        <authorList>
            <person name="Kim Y.S."/>
        </authorList>
    </citation>
    <scope>NUCLEOTIDE SEQUENCE [LARGE SCALE GENOMIC DNA]</scope>
    <source>
        <strain evidence="10 11">GA093</strain>
    </source>
</reference>
<comment type="caution">
    <text evidence="10">The sequence shown here is derived from an EMBL/GenBank/DDBJ whole genome shotgun (WGS) entry which is preliminary data.</text>
</comment>
<dbReference type="EMBL" id="WSTB01000010">
    <property type="protein sequence ID" value="MWB95984.1"/>
    <property type="molecule type" value="Genomic_DNA"/>
</dbReference>
<evidence type="ECO:0000256" key="1">
    <source>
        <dbReference type="ARBA" id="ARBA00004571"/>
    </source>
</evidence>
<evidence type="ECO:0000256" key="8">
    <source>
        <dbReference type="PROSITE-ProRule" id="PRU01360"/>
    </source>
</evidence>
<dbReference type="PANTHER" id="PTHR30069">
    <property type="entry name" value="TONB-DEPENDENT OUTER MEMBRANE RECEPTOR"/>
    <property type="match status" value="1"/>
</dbReference>
<keyword evidence="6 8" id="KW-0472">Membrane</keyword>
<evidence type="ECO:0000259" key="9">
    <source>
        <dbReference type="Pfam" id="PF07715"/>
    </source>
</evidence>
<dbReference type="InterPro" id="IPR008969">
    <property type="entry name" value="CarboxyPept-like_regulatory"/>
</dbReference>
<dbReference type="PROSITE" id="PS52016">
    <property type="entry name" value="TONB_DEPENDENT_REC_3"/>
    <property type="match status" value="1"/>
</dbReference>
<dbReference type="PROSITE" id="PS00018">
    <property type="entry name" value="EF_HAND_1"/>
    <property type="match status" value="1"/>
</dbReference>
<keyword evidence="11" id="KW-1185">Reference proteome</keyword>
<dbReference type="SUPFAM" id="SSF49464">
    <property type="entry name" value="Carboxypeptidase regulatory domain-like"/>
    <property type="match status" value="1"/>
</dbReference>
<dbReference type="Pfam" id="PF07715">
    <property type="entry name" value="Plug"/>
    <property type="match status" value="1"/>
</dbReference>
<dbReference type="AlphaFoldDB" id="A0A6I4NYC6"/>
<dbReference type="InterPro" id="IPR018247">
    <property type="entry name" value="EF_Hand_1_Ca_BS"/>
</dbReference>
<dbReference type="GO" id="GO:0015344">
    <property type="term" value="F:siderophore uptake transmembrane transporter activity"/>
    <property type="evidence" value="ECO:0007669"/>
    <property type="project" value="TreeGrafter"/>
</dbReference>
<comment type="subcellular location">
    <subcellularLocation>
        <location evidence="1 8">Cell outer membrane</location>
        <topology evidence="1 8">Multi-pass membrane protein</topology>
    </subcellularLocation>
</comment>
<dbReference type="Pfam" id="PF13715">
    <property type="entry name" value="CarbopepD_reg_2"/>
    <property type="match status" value="1"/>
</dbReference>
<comment type="similarity">
    <text evidence="8">Belongs to the TonB-dependent receptor family.</text>
</comment>
<dbReference type="InterPro" id="IPR023996">
    <property type="entry name" value="TonB-dep_OMP_SusC/RagA"/>
</dbReference>
<keyword evidence="3 8" id="KW-1134">Transmembrane beta strand</keyword>
<evidence type="ECO:0000256" key="4">
    <source>
        <dbReference type="ARBA" id="ARBA00022692"/>
    </source>
</evidence>
<gene>
    <name evidence="10" type="ORF">GON26_16575</name>
</gene>
<keyword evidence="2 8" id="KW-0813">Transport</keyword>
<protein>
    <submittedName>
        <fullName evidence="10">SusC/RagA family TonB-linked outer membrane protein</fullName>
    </submittedName>
</protein>
<dbReference type="Gene3D" id="2.60.40.1120">
    <property type="entry name" value="Carboxypeptidase-like, regulatory domain"/>
    <property type="match status" value="1"/>
</dbReference>
<evidence type="ECO:0000256" key="2">
    <source>
        <dbReference type="ARBA" id="ARBA00022448"/>
    </source>
</evidence>
<dbReference type="GO" id="GO:0044718">
    <property type="term" value="P:siderophore transmembrane transport"/>
    <property type="evidence" value="ECO:0007669"/>
    <property type="project" value="TreeGrafter"/>
</dbReference>
<evidence type="ECO:0000256" key="5">
    <source>
        <dbReference type="ARBA" id="ARBA00022729"/>
    </source>
</evidence>
<dbReference type="InterPro" id="IPR036942">
    <property type="entry name" value="Beta-barrel_TonB_sf"/>
</dbReference>
<accession>A0A6I4NYC6</accession>
<proteinExistence type="inferred from homology"/>
<dbReference type="Gene3D" id="2.170.130.10">
    <property type="entry name" value="TonB-dependent receptor, plug domain"/>
    <property type="match status" value="1"/>
</dbReference>
<dbReference type="InterPro" id="IPR039426">
    <property type="entry name" value="TonB-dep_rcpt-like"/>
</dbReference>